<protein>
    <recommendedName>
        <fullName evidence="2">Integrase core domain-containing protein</fullName>
    </recommendedName>
</protein>
<dbReference type="PANTHER" id="PTHR46791:SF13">
    <property type="entry name" value="CLR5 DOMAIN-CONTAINING PROTEIN"/>
    <property type="match status" value="1"/>
</dbReference>
<feature type="chain" id="PRO_5042149756" description="Integrase core domain-containing protein" evidence="1">
    <location>
        <begin position="24"/>
        <end position="298"/>
    </location>
</feature>
<dbReference type="InterPro" id="IPR058913">
    <property type="entry name" value="Integrase_dom_put"/>
</dbReference>
<dbReference type="PANTHER" id="PTHR46791">
    <property type="entry name" value="EXPRESSED PROTEIN"/>
    <property type="match status" value="1"/>
</dbReference>
<comment type="caution">
    <text evidence="3">The sequence shown here is derived from an EMBL/GenBank/DDBJ whole genome shotgun (WGS) entry which is preliminary data.</text>
</comment>
<dbReference type="Proteomes" id="UP001249851">
    <property type="component" value="Unassembled WGS sequence"/>
</dbReference>
<evidence type="ECO:0000259" key="2">
    <source>
        <dbReference type="Pfam" id="PF24764"/>
    </source>
</evidence>
<organism evidence="3 4">
    <name type="scientific">Acropora cervicornis</name>
    <name type="common">Staghorn coral</name>
    <dbReference type="NCBI Taxonomy" id="6130"/>
    <lineage>
        <taxon>Eukaryota</taxon>
        <taxon>Metazoa</taxon>
        <taxon>Cnidaria</taxon>
        <taxon>Anthozoa</taxon>
        <taxon>Hexacorallia</taxon>
        <taxon>Scleractinia</taxon>
        <taxon>Astrocoeniina</taxon>
        <taxon>Acroporidae</taxon>
        <taxon>Acropora</taxon>
    </lineage>
</organism>
<feature type="signal peptide" evidence="1">
    <location>
        <begin position="1"/>
        <end position="23"/>
    </location>
</feature>
<sequence length="298" mass="33979">MLSLTTMRLIVSITILLSSLCEAILPRYFPVYFLCLHHGIGLSIRQLKRVLSRRGLRRRNNTSDADDILNAIETELRGSGSIGGYRAMQQRLVNIHGLVVDKETVHQILKIVDPAEALKAFAGEKSFMYGKSVSNRHIEEWWGQLRRGCMDWWINYFKDLRDNGLYCDSDIFHTECLRFCFMPILKEELNKVAILWNLHRIRPSTNPESPPGRPDMLYFMPEINNTRDCKTALDMDDVDVVGETLGLQGEHLNCSPDFISLANIIMRENGLLMPSDADGARSLYIELLGHIKDVEAGL</sequence>
<feature type="domain" description="Integrase core" evidence="2">
    <location>
        <begin position="116"/>
        <end position="206"/>
    </location>
</feature>
<evidence type="ECO:0000313" key="4">
    <source>
        <dbReference type="Proteomes" id="UP001249851"/>
    </source>
</evidence>
<keyword evidence="4" id="KW-1185">Reference proteome</keyword>
<reference evidence="3" key="2">
    <citation type="journal article" date="2023" name="Science">
        <title>Genomic signatures of disease resistance in endangered staghorn corals.</title>
        <authorList>
            <person name="Vollmer S.V."/>
            <person name="Selwyn J.D."/>
            <person name="Despard B.A."/>
            <person name="Roesel C.L."/>
        </authorList>
    </citation>
    <scope>NUCLEOTIDE SEQUENCE</scope>
    <source>
        <strain evidence="3">K2</strain>
    </source>
</reference>
<keyword evidence="1" id="KW-0732">Signal</keyword>
<proteinExistence type="predicted"/>
<dbReference type="EMBL" id="JARQWQ010000028">
    <property type="protein sequence ID" value="KAK2562535.1"/>
    <property type="molecule type" value="Genomic_DNA"/>
</dbReference>
<reference evidence="3" key="1">
    <citation type="journal article" date="2023" name="G3 (Bethesda)">
        <title>Whole genome assembly and annotation of the endangered Caribbean coral Acropora cervicornis.</title>
        <authorList>
            <person name="Selwyn J.D."/>
            <person name="Vollmer S.V."/>
        </authorList>
    </citation>
    <scope>NUCLEOTIDE SEQUENCE</scope>
    <source>
        <strain evidence="3">K2</strain>
    </source>
</reference>
<name>A0AAD9V6H9_ACRCE</name>
<dbReference type="Pfam" id="PF24764">
    <property type="entry name" value="rva_4"/>
    <property type="match status" value="1"/>
</dbReference>
<dbReference type="AlphaFoldDB" id="A0AAD9V6H9"/>
<gene>
    <name evidence="3" type="ORF">P5673_014211</name>
</gene>
<accession>A0AAD9V6H9</accession>
<evidence type="ECO:0000313" key="3">
    <source>
        <dbReference type="EMBL" id="KAK2562535.1"/>
    </source>
</evidence>
<evidence type="ECO:0000256" key="1">
    <source>
        <dbReference type="SAM" id="SignalP"/>
    </source>
</evidence>